<evidence type="ECO:0000256" key="4">
    <source>
        <dbReference type="ARBA" id="ARBA00022989"/>
    </source>
</evidence>
<evidence type="ECO:0000256" key="7">
    <source>
        <dbReference type="SAM" id="Phobius"/>
    </source>
</evidence>
<keyword evidence="3 7" id="KW-0812">Transmembrane</keyword>
<evidence type="ECO:0000256" key="3">
    <source>
        <dbReference type="ARBA" id="ARBA00022692"/>
    </source>
</evidence>
<dbReference type="RefSeq" id="WP_101849354.1">
    <property type="nucleotide sequence ID" value="NZ_PKIZ01000006.1"/>
</dbReference>
<feature type="transmembrane region" description="Helical" evidence="7">
    <location>
        <begin position="58"/>
        <end position="76"/>
    </location>
</feature>
<dbReference type="Gene3D" id="1.20.1250.20">
    <property type="entry name" value="MFS general substrate transporter like domains"/>
    <property type="match status" value="2"/>
</dbReference>
<dbReference type="InterPro" id="IPR020846">
    <property type="entry name" value="MFS_dom"/>
</dbReference>
<evidence type="ECO:0000256" key="5">
    <source>
        <dbReference type="ARBA" id="ARBA00023136"/>
    </source>
</evidence>
<dbReference type="PROSITE" id="PS50850">
    <property type="entry name" value="MFS"/>
    <property type="match status" value="1"/>
</dbReference>
<evidence type="ECO:0000256" key="2">
    <source>
        <dbReference type="ARBA" id="ARBA00022448"/>
    </source>
</evidence>
<feature type="transmembrane region" description="Helical" evidence="7">
    <location>
        <begin position="152"/>
        <end position="175"/>
    </location>
</feature>
<dbReference type="AlphaFoldDB" id="A0A2I1PBS5"/>
<dbReference type="InterPro" id="IPR036259">
    <property type="entry name" value="MFS_trans_sf"/>
</dbReference>
<keyword evidence="5 7" id="KW-0472">Membrane</keyword>
<evidence type="ECO:0000313" key="9">
    <source>
        <dbReference type="EMBL" id="PKZ42074.1"/>
    </source>
</evidence>
<feature type="transmembrane region" description="Helical" evidence="7">
    <location>
        <begin position="117"/>
        <end position="140"/>
    </location>
</feature>
<dbReference type="GO" id="GO:0022857">
    <property type="term" value="F:transmembrane transporter activity"/>
    <property type="evidence" value="ECO:0007669"/>
    <property type="project" value="InterPro"/>
</dbReference>
<accession>A0A2I1PBS5</accession>
<dbReference type="PANTHER" id="PTHR43791:SF36">
    <property type="entry name" value="TRANSPORTER, PUTATIVE (AFU_ORTHOLOGUE AFUA_6G08340)-RELATED"/>
    <property type="match status" value="1"/>
</dbReference>
<evidence type="ECO:0000259" key="8">
    <source>
        <dbReference type="PROSITE" id="PS50850"/>
    </source>
</evidence>
<feature type="transmembrane region" description="Helical" evidence="7">
    <location>
        <begin position="323"/>
        <end position="343"/>
    </location>
</feature>
<feature type="transmembrane region" description="Helical" evidence="7">
    <location>
        <begin position="290"/>
        <end position="311"/>
    </location>
</feature>
<keyword evidence="2" id="KW-0813">Transport</keyword>
<dbReference type="EMBL" id="PKIZ01000006">
    <property type="protein sequence ID" value="PKZ42074.1"/>
    <property type="molecule type" value="Genomic_DNA"/>
</dbReference>
<feature type="transmembrane region" description="Helical" evidence="7">
    <location>
        <begin position="349"/>
        <end position="368"/>
    </location>
</feature>
<feature type="transmembrane region" description="Helical" evidence="7">
    <location>
        <begin position="21"/>
        <end position="38"/>
    </location>
</feature>
<feature type="transmembrane region" description="Helical" evidence="7">
    <location>
        <begin position="187"/>
        <end position="207"/>
    </location>
</feature>
<comment type="caution">
    <text evidence="9">The sequence shown here is derived from an EMBL/GenBank/DDBJ whole genome shotgun (WGS) entry which is preliminary data.</text>
</comment>
<reference evidence="9 10" key="1">
    <citation type="submission" date="2017-12" db="EMBL/GenBank/DDBJ databases">
        <title>Phylogenetic diversity of female urinary microbiome.</title>
        <authorList>
            <person name="Thomas-White K."/>
            <person name="Wolfe A.J."/>
        </authorList>
    </citation>
    <scope>NUCLEOTIDE SEQUENCE [LARGE SCALE GENOMIC DNA]</scope>
    <source>
        <strain evidence="9 10">UMB1298</strain>
    </source>
</reference>
<dbReference type="PANTHER" id="PTHR43791">
    <property type="entry name" value="PERMEASE-RELATED"/>
    <property type="match status" value="1"/>
</dbReference>
<feature type="transmembrane region" description="Helical" evidence="7">
    <location>
        <begin position="253"/>
        <end position="278"/>
    </location>
</feature>
<dbReference type="GO" id="GO:0005886">
    <property type="term" value="C:plasma membrane"/>
    <property type="evidence" value="ECO:0007669"/>
    <property type="project" value="UniProtKB-SubCell"/>
</dbReference>
<proteinExistence type="predicted"/>
<dbReference type="CDD" id="cd17319">
    <property type="entry name" value="MFS_ExuT_GudP_like"/>
    <property type="match status" value="1"/>
</dbReference>
<evidence type="ECO:0000313" key="10">
    <source>
        <dbReference type="Proteomes" id="UP000234206"/>
    </source>
</evidence>
<evidence type="ECO:0000256" key="6">
    <source>
        <dbReference type="SAM" id="MobiDB-lite"/>
    </source>
</evidence>
<protein>
    <submittedName>
        <fullName evidence="9">MFS transporter</fullName>
    </submittedName>
</protein>
<dbReference type="InterPro" id="IPR011701">
    <property type="entry name" value="MFS"/>
</dbReference>
<dbReference type="Pfam" id="PF07690">
    <property type="entry name" value="MFS_1"/>
    <property type="match status" value="1"/>
</dbReference>
<dbReference type="Proteomes" id="UP000234206">
    <property type="component" value="Unassembled WGS sequence"/>
</dbReference>
<evidence type="ECO:0000256" key="1">
    <source>
        <dbReference type="ARBA" id="ARBA00004651"/>
    </source>
</evidence>
<organism evidence="9 10">
    <name type="scientific">Kytococcus schroeteri</name>
    <dbReference type="NCBI Taxonomy" id="138300"/>
    <lineage>
        <taxon>Bacteria</taxon>
        <taxon>Bacillati</taxon>
        <taxon>Actinomycetota</taxon>
        <taxon>Actinomycetes</taxon>
        <taxon>Micrococcales</taxon>
        <taxon>Kytococcaceae</taxon>
        <taxon>Kytococcus</taxon>
    </lineage>
</organism>
<dbReference type="OrthoDB" id="9773957at2"/>
<gene>
    <name evidence="9" type="ORF">CYJ76_04300</name>
</gene>
<comment type="subcellular location">
    <subcellularLocation>
        <location evidence="1">Cell membrane</location>
        <topology evidence="1">Multi-pass membrane protein</topology>
    </subcellularLocation>
</comment>
<keyword evidence="10" id="KW-1185">Reference proteome</keyword>
<feature type="transmembrane region" description="Helical" evidence="7">
    <location>
        <begin position="414"/>
        <end position="433"/>
    </location>
</feature>
<feature type="transmembrane region" description="Helical" evidence="7">
    <location>
        <begin position="380"/>
        <end position="402"/>
    </location>
</feature>
<feature type="transmembrane region" description="Helical" evidence="7">
    <location>
        <begin position="92"/>
        <end position="111"/>
    </location>
</feature>
<dbReference type="FunFam" id="1.20.1250.20:FF:000018">
    <property type="entry name" value="MFS transporter permease"/>
    <property type="match status" value="1"/>
</dbReference>
<name>A0A2I1PBS5_9MICO</name>
<dbReference type="SUPFAM" id="SSF103473">
    <property type="entry name" value="MFS general substrate transporter"/>
    <property type="match status" value="1"/>
</dbReference>
<feature type="domain" description="Major facilitator superfamily (MFS) profile" evidence="8">
    <location>
        <begin position="25"/>
        <end position="438"/>
    </location>
</feature>
<feature type="region of interest" description="Disordered" evidence="6">
    <location>
        <begin position="441"/>
        <end position="468"/>
    </location>
</feature>
<sequence>MNPSDAPPVPSALERRTLRKVTLRLIPFLIALYFVNYLDRTNIGFAGPNGMNAELGLTATMFGLASGIFFAGYLLLEVPSNLALHRFGARRWLARIIVSWGVLASLMAFVPGAGWLYVLRFLLGVAEAGFFPGIILYLTYWFPARERARATALFLLAIPLSTVVGTPLSAFLVSTGDGIAGLSGWRFMYLMEGVPAVLLGVVCWFLLTDRPEQAQWLEPEERDWLAAEMAREQATTGERFHYPLRRTLLDGRVWALAFVYFGTTYGLYAMNFFLPTIIAGFQQTFGVKYSVMQIGLITAIPFAFAAVAMVLWARHADRTGERVWHLVLPLLLGGVVIPAALYLNSPFTAMAAVTVVCMCICAALPNFWPLPTHFLSGAAAAGGIALINSVGNASGFAAPYVTGWLADLTGTQNASMWVVGGVMLAAAATVLALKASPAPDAGQAAGHHQTAPTTPETVLDTPTPEAAR</sequence>
<keyword evidence="4 7" id="KW-1133">Transmembrane helix</keyword>